<dbReference type="Gene3D" id="2.30.29.30">
    <property type="entry name" value="Pleckstrin-homology domain (PH domain)/Phosphotyrosine-binding domain (PTB)"/>
    <property type="match status" value="1"/>
</dbReference>
<dbReference type="PANTHER" id="PTHR21399">
    <property type="entry name" value="CHLORIDE CONDUCTANCE REGULATORY PROTEIN ICLN"/>
    <property type="match status" value="1"/>
</dbReference>
<feature type="compositionally biased region" description="Acidic residues" evidence="5">
    <location>
        <begin position="175"/>
        <end position="187"/>
    </location>
</feature>
<dbReference type="Pfam" id="PF03517">
    <property type="entry name" value="Voldacs"/>
    <property type="match status" value="1"/>
</dbReference>
<accession>A0A8H7MFI2</accession>
<evidence type="ECO:0000256" key="5">
    <source>
        <dbReference type="SAM" id="MobiDB-lite"/>
    </source>
</evidence>
<gene>
    <name evidence="6" type="ORF">EKO04_010758</name>
</gene>
<keyword evidence="7" id="KW-1185">Reference proteome</keyword>
<reference evidence="6" key="1">
    <citation type="submission" date="2018-12" db="EMBL/GenBank/DDBJ databases">
        <authorList>
            <person name="Syme R.A."/>
            <person name="Farfan-Caceres L."/>
            <person name="Lichtenzveig J."/>
        </authorList>
    </citation>
    <scope>NUCLEOTIDE SEQUENCE</scope>
    <source>
        <strain evidence="6">Al4</strain>
    </source>
</reference>
<comment type="caution">
    <text evidence="6">The sequence shown here is derived from an EMBL/GenBank/DDBJ whole genome shotgun (WGS) entry which is preliminary data.</text>
</comment>
<comment type="subcellular location">
    <subcellularLocation>
        <location evidence="2">Cytoplasm</location>
    </subcellularLocation>
    <subcellularLocation>
        <location evidence="1">Nucleus</location>
    </subcellularLocation>
</comment>
<evidence type="ECO:0000256" key="1">
    <source>
        <dbReference type="ARBA" id="ARBA00004123"/>
    </source>
</evidence>
<evidence type="ECO:0000313" key="6">
    <source>
        <dbReference type="EMBL" id="KAF9691282.1"/>
    </source>
</evidence>
<evidence type="ECO:0000313" key="7">
    <source>
        <dbReference type="Proteomes" id="UP000651452"/>
    </source>
</evidence>
<dbReference type="GO" id="GO:0000387">
    <property type="term" value="P:spliceosomal snRNP assembly"/>
    <property type="evidence" value="ECO:0007669"/>
    <property type="project" value="TreeGrafter"/>
</dbReference>
<dbReference type="GO" id="GO:0045292">
    <property type="term" value="P:mRNA cis splicing, via spliceosome"/>
    <property type="evidence" value="ECO:0007669"/>
    <property type="project" value="TreeGrafter"/>
</dbReference>
<feature type="region of interest" description="Disordered" evidence="5">
    <location>
        <begin position="218"/>
        <end position="250"/>
    </location>
</feature>
<dbReference type="GO" id="GO:0005829">
    <property type="term" value="C:cytosol"/>
    <property type="evidence" value="ECO:0007669"/>
    <property type="project" value="TreeGrafter"/>
</dbReference>
<feature type="region of interest" description="Disordered" evidence="5">
    <location>
        <begin position="1"/>
        <end position="24"/>
    </location>
</feature>
<dbReference type="PANTHER" id="PTHR21399:SF0">
    <property type="entry name" value="METHYLOSOME SUBUNIT PICLN"/>
    <property type="match status" value="1"/>
</dbReference>
<evidence type="ECO:0000256" key="3">
    <source>
        <dbReference type="ARBA" id="ARBA00022490"/>
    </source>
</evidence>
<name>A0A8H7MFI2_9PLEO</name>
<evidence type="ECO:0000256" key="4">
    <source>
        <dbReference type="ARBA" id="ARBA00023242"/>
    </source>
</evidence>
<dbReference type="Proteomes" id="UP000651452">
    <property type="component" value="Unassembled WGS sequence"/>
</dbReference>
<protein>
    <submittedName>
        <fullName evidence="6">Uncharacterized protein</fullName>
    </submittedName>
</protein>
<dbReference type="InterPro" id="IPR039924">
    <property type="entry name" value="ICln/Lot5/Saf5"/>
</dbReference>
<proteinExistence type="predicted"/>
<dbReference type="GO" id="GO:0034715">
    <property type="term" value="C:pICln-Sm protein complex"/>
    <property type="evidence" value="ECO:0007669"/>
    <property type="project" value="TreeGrafter"/>
</dbReference>
<dbReference type="AlphaFoldDB" id="A0A8H7MFI2"/>
<dbReference type="InterPro" id="IPR011993">
    <property type="entry name" value="PH-like_dom_sf"/>
</dbReference>
<reference evidence="6" key="2">
    <citation type="submission" date="2020-09" db="EMBL/GenBank/DDBJ databases">
        <title>Reference genome assembly for Australian Ascochyta lentis isolate Al4.</title>
        <authorList>
            <person name="Lee R.C."/>
            <person name="Farfan-Caceres L.M."/>
            <person name="Debler J.W."/>
            <person name="Williams A.H."/>
            <person name="Henares B.M."/>
        </authorList>
    </citation>
    <scope>NUCLEOTIDE SEQUENCE</scope>
    <source>
        <strain evidence="6">Al4</strain>
    </source>
</reference>
<keyword evidence="4" id="KW-0539">Nucleus</keyword>
<feature type="region of interest" description="Disordered" evidence="5">
    <location>
        <begin position="171"/>
        <end position="192"/>
    </location>
</feature>
<dbReference type="GO" id="GO:0005681">
    <property type="term" value="C:spliceosomal complex"/>
    <property type="evidence" value="ECO:0007669"/>
    <property type="project" value="TreeGrafter"/>
</dbReference>
<evidence type="ECO:0000256" key="2">
    <source>
        <dbReference type="ARBA" id="ARBA00004496"/>
    </source>
</evidence>
<keyword evidence="3" id="KW-0963">Cytoplasm</keyword>
<sequence>MSIRHVDTAPQASDFTPLQEHQEQTPTTFFGAKPVTYANYSGVTLSAPASQLLEDAVFAKFTTTTDGDDTLIKHVDIWVTSESLIFFQTAPAPTGAAISYPTVALHATMKWRSTVEALYMNLSLNDAETVNDEEDIQTLELTVLPPNYATSPDSTCIKDIFGAMNTCADLHPDPDADDDGQDIEEDLSAPGASGWITADNIDQYVDEEGNFNGMVIGDELGPGAGTVRQRDDNDGTNGVNGDEAKWSRTG</sequence>
<dbReference type="EMBL" id="RZGK01000021">
    <property type="protein sequence ID" value="KAF9691282.1"/>
    <property type="molecule type" value="Genomic_DNA"/>
</dbReference>
<dbReference type="OrthoDB" id="19714at2759"/>
<organism evidence="6 7">
    <name type="scientific">Ascochyta lentis</name>
    <dbReference type="NCBI Taxonomy" id="205686"/>
    <lineage>
        <taxon>Eukaryota</taxon>
        <taxon>Fungi</taxon>
        <taxon>Dikarya</taxon>
        <taxon>Ascomycota</taxon>
        <taxon>Pezizomycotina</taxon>
        <taxon>Dothideomycetes</taxon>
        <taxon>Pleosporomycetidae</taxon>
        <taxon>Pleosporales</taxon>
        <taxon>Pleosporineae</taxon>
        <taxon>Didymellaceae</taxon>
        <taxon>Ascochyta</taxon>
    </lineage>
</organism>